<reference evidence="1 2" key="1">
    <citation type="journal article" date="2010" name="J. Bacteriol.">
        <title>Genome sequence of the oligotrophic marine Gammaproteobacterium HTCC2143, isolated from the Oregon Coast.</title>
        <authorList>
            <person name="Oh H.M."/>
            <person name="Kang I."/>
            <person name="Ferriera S."/>
            <person name="Giovannoni S.J."/>
            <person name="Cho J.C."/>
        </authorList>
    </citation>
    <scope>NUCLEOTIDE SEQUENCE [LARGE SCALE GENOMIC DNA]</scope>
    <source>
        <strain evidence="1 2">HTCC2143</strain>
    </source>
</reference>
<dbReference type="Proteomes" id="UP000004931">
    <property type="component" value="Unassembled WGS sequence"/>
</dbReference>
<dbReference type="AlphaFoldDB" id="A0YEH8"/>
<evidence type="ECO:0000313" key="2">
    <source>
        <dbReference type="Proteomes" id="UP000004931"/>
    </source>
</evidence>
<comment type="caution">
    <text evidence="1">The sequence shown here is derived from an EMBL/GenBank/DDBJ whole genome shotgun (WGS) entry which is preliminary data.</text>
</comment>
<dbReference type="EMBL" id="AAVT01000006">
    <property type="protein sequence ID" value="EAW30814.1"/>
    <property type="molecule type" value="Genomic_DNA"/>
</dbReference>
<sequence length="28" mass="3034">MQNTGEGDADAPFLWAAIAVEQLNSQTR</sequence>
<evidence type="ECO:0000313" key="1">
    <source>
        <dbReference type="EMBL" id="EAW30814.1"/>
    </source>
</evidence>
<name>A0YEH8_9GAMM</name>
<dbReference type="STRING" id="247633.GP2143_02784"/>
<gene>
    <name evidence="1" type="ORF">GP2143_02784</name>
</gene>
<proteinExistence type="predicted"/>
<protein>
    <submittedName>
        <fullName evidence="1">Uncharacterized protein</fullName>
    </submittedName>
</protein>
<organism evidence="1 2">
    <name type="scientific">marine gamma proteobacterium HTCC2143</name>
    <dbReference type="NCBI Taxonomy" id="247633"/>
    <lineage>
        <taxon>Bacteria</taxon>
        <taxon>Pseudomonadati</taxon>
        <taxon>Pseudomonadota</taxon>
        <taxon>Gammaproteobacteria</taxon>
        <taxon>Cellvibrionales</taxon>
        <taxon>Spongiibacteraceae</taxon>
        <taxon>BD1-7 clade</taxon>
    </lineage>
</organism>
<accession>A0YEH8</accession>
<keyword evidence="2" id="KW-1185">Reference proteome</keyword>